<dbReference type="PROSITE" id="PS50895">
    <property type="entry name" value="SURF1"/>
    <property type="match status" value="1"/>
</dbReference>
<reference evidence="6 7" key="1">
    <citation type="journal article" date="2021" name="Nat. Commun.">
        <title>Incipient diploidization of the medicinal plant Perilla within 10,000 years.</title>
        <authorList>
            <person name="Zhang Y."/>
            <person name="Shen Q."/>
            <person name="Leng L."/>
            <person name="Zhang D."/>
            <person name="Chen S."/>
            <person name="Shi Y."/>
            <person name="Ning Z."/>
            <person name="Chen S."/>
        </authorList>
    </citation>
    <scope>NUCLEOTIDE SEQUENCE [LARGE SCALE GENOMIC DNA]</scope>
    <source>
        <strain evidence="7">cv. PC099</strain>
    </source>
</reference>
<keyword evidence="5" id="KW-0999">Mitochondrion inner membrane</keyword>
<accession>A0AAD4JKM6</accession>
<evidence type="ECO:0000313" key="7">
    <source>
        <dbReference type="Proteomes" id="UP001190926"/>
    </source>
</evidence>
<evidence type="ECO:0000256" key="2">
    <source>
        <dbReference type="ARBA" id="ARBA00022692"/>
    </source>
</evidence>
<comment type="similarity">
    <text evidence="5">Belongs to the SURF1 family.</text>
</comment>
<keyword evidence="5" id="KW-0496">Mitochondrion</keyword>
<keyword evidence="7" id="KW-1185">Reference proteome</keyword>
<evidence type="ECO:0000313" key="6">
    <source>
        <dbReference type="EMBL" id="KAH6835069.1"/>
    </source>
</evidence>
<proteinExistence type="inferred from homology"/>
<gene>
    <name evidence="6" type="ORF">C2S53_020061</name>
</gene>
<organism evidence="6 7">
    <name type="scientific">Perilla frutescens var. hirtella</name>
    <name type="common">Perilla citriodora</name>
    <name type="synonym">Perilla setoyensis</name>
    <dbReference type="NCBI Taxonomy" id="608512"/>
    <lineage>
        <taxon>Eukaryota</taxon>
        <taxon>Viridiplantae</taxon>
        <taxon>Streptophyta</taxon>
        <taxon>Embryophyta</taxon>
        <taxon>Tracheophyta</taxon>
        <taxon>Spermatophyta</taxon>
        <taxon>Magnoliopsida</taxon>
        <taxon>eudicotyledons</taxon>
        <taxon>Gunneridae</taxon>
        <taxon>Pentapetalae</taxon>
        <taxon>asterids</taxon>
        <taxon>lamiids</taxon>
        <taxon>Lamiales</taxon>
        <taxon>Lamiaceae</taxon>
        <taxon>Nepetoideae</taxon>
        <taxon>Elsholtzieae</taxon>
        <taxon>Perilla</taxon>
    </lineage>
</organism>
<evidence type="ECO:0000256" key="3">
    <source>
        <dbReference type="ARBA" id="ARBA00022989"/>
    </source>
</evidence>
<dbReference type="Proteomes" id="UP001190926">
    <property type="component" value="Unassembled WGS sequence"/>
</dbReference>
<dbReference type="InterPro" id="IPR045214">
    <property type="entry name" value="Surf1/Surf4"/>
</dbReference>
<feature type="transmembrane region" description="Helical" evidence="5">
    <location>
        <begin position="304"/>
        <end position="322"/>
    </location>
</feature>
<dbReference type="Pfam" id="PF02104">
    <property type="entry name" value="SURF1"/>
    <property type="match status" value="1"/>
</dbReference>
<evidence type="ECO:0000256" key="1">
    <source>
        <dbReference type="ARBA" id="ARBA00004370"/>
    </source>
</evidence>
<evidence type="ECO:0000256" key="5">
    <source>
        <dbReference type="RuleBase" id="RU363076"/>
    </source>
</evidence>
<evidence type="ECO:0000256" key="4">
    <source>
        <dbReference type="ARBA" id="ARBA00023136"/>
    </source>
</evidence>
<dbReference type="GO" id="GO:0005743">
    <property type="term" value="C:mitochondrial inner membrane"/>
    <property type="evidence" value="ECO:0007669"/>
    <property type="project" value="UniProtKB-SubCell"/>
</dbReference>
<keyword evidence="4 5" id="KW-0472">Membrane</keyword>
<dbReference type="EMBL" id="SDAM02000041">
    <property type="protein sequence ID" value="KAH6835069.1"/>
    <property type="molecule type" value="Genomic_DNA"/>
</dbReference>
<dbReference type="AlphaFoldDB" id="A0AAD4JKM6"/>
<keyword evidence="2 5" id="KW-0812">Transmembrane</keyword>
<comment type="caution">
    <text evidence="5">Lacks conserved residue(s) required for the propagation of feature annotation.</text>
</comment>
<protein>
    <recommendedName>
        <fullName evidence="5">SURF1-like protein</fullName>
    </recommendedName>
</protein>
<comment type="subcellular location">
    <subcellularLocation>
        <location evidence="1">Membrane</location>
    </subcellularLocation>
    <subcellularLocation>
        <location evidence="5">Mitochondrion inner membrane</location>
        <topology evidence="5">Multi-pass membrane protein</topology>
    </subcellularLocation>
</comment>
<dbReference type="PANTHER" id="PTHR23427:SF2">
    <property type="entry name" value="SURFEIT LOCUS PROTEIN 1"/>
    <property type="match status" value="1"/>
</dbReference>
<keyword evidence="3 5" id="KW-1133">Transmembrane helix</keyword>
<dbReference type="PANTHER" id="PTHR23427">
    <property type="entry name" value="SURFEIT LOCUS PROTEIN"/>
    <property type="match status" value="1"/>
</dbReference>
<comment type="caution">
    <text evidence="6">The sequence shown here is derived from an EMBL/GenBank/DDBJ whole genome shotgun (WGS) entry which is preliminary data.</text>
</comment>
<sequence>MSLVAARSHLRLLAAAIPRSRSSCGSRAIATSSQTDQQEGNSKSTWTKIKIFFLPAFFFCAGTERVFSLREKSELAEQWESRLKMETLNGNEIDPSLSESLETIEFRKVSCKGVFDESNSILVLENIPTPSDPFAYQYSLLTPFIPLPAHPRSVRSPLLVNRGRVPRDWADYRKIEKFQSHEIERVNSTVSRPQPIESVGVIRSIILKLQRHLSSVSWPRPRPQPLHRSVELLGVIRSGVYSEWLSINVGMLAHAVGLDPKTTLYVEQIQDMSSNSANTVATPYHDADMLGRFAMMRKEHMEMILIWYCCSAGAFYLARWLMRKPL</sequence>
<dbReference type="InterPro" id="IPR002994">
    <property type="entry name" value="Surf1/Shy1"/>
</dbReference>
<name>A0AAD4JKM6_PERFH</name>
<comment type="function">
    <text evidence="5">Probably involved in the biogenesis of the COX complex.</text>
</comment>